<dbReference type="Gene3D" id="1.50.10.10">
    <property type="match status" value="1"/>
</dbReference>
<keyword evidence="1" id="KW-0812">Transmembrane</keyword>
<accession>A0ABR3IVE5</accession>
<dbReference type="Proteomes" id="UP001556367">
    <property type="component" value="Unassembled WGS sequence"/>
</dbReference>
<feature type="transmembrane region" description="Helical" evidence="1">
    <location>
        <begin position="26"/>
        <end position="44"/>
    </location>
</feature>
<dbReference type="SUPFAM" id="SSF48225">
    <property type="entry name" value="Seven-hairpin glycosidases"/>
    <property type="match status" value="1"/>
</dbReference>
<keyword evidence="1" id="KW-0472">Membrane</keyword>
<reference evidence="3" key="1">
    <citation type="submission" date="2024-06" db="EMBL/GenBank/DDBJ databases">
        <title>Multi-omics analyses provide insights into the biosynthesis of the anticancer antibiotic pleurotin in Hohenbuehelia grisea.</title>
        <authorList>
            <person name="Weaver J.A."/>
            <person name="Alberti F."/>
        </authorList>
    </citation>
    <scope>NUCLEOTIDE SEQUENCE [LARGE SCALE GENOMIC DNA]</scope>
    <source>
        <strain evidence="3">T-177</strain>
    </source>
</reference>
<proteinExistence type="predicted"/>
<dbReference type="InterPro" id="IPR012341">
    <property type="entry name" value="6hp_glycosidase-like_sf"/>
</dbReference>
<dbReference type="InterPro" id="IPR036026">
    <property type="entry name" value="Seven-hairpin_glycosidases"/>
</dbReference>
<evidence type="ECO:0000256" key="1">
    <source>
        <dbReference type="SAM" id="Phobius"/>
    </source>
</evidence>
<name>A0ABR3IVE5_9AGAR</name>
<gene>
    <name evidence="2" type="ORF">HGRIS_013449</name>
</gene>
<evidence type="ECO:0000313" key="3">
    <source>
        <dbReference type="Proteomes" id="UP001556367"/>
    </source>
</evidence>
<comment type="caution">
    <text evidence="2">The sequence shown here is derived from an EMBL/GenBank/DDBJ whole genome shotgun (WGS) entry which is preliminary data.</text>
</comment>
<organism evidence="2 3">
    <name type="scientific">Hohenbuehelia grisea</name>
    <dbReference type="NCBI Taxonomy" id="104357"/>
    <lineage>
        <taxon>Eukaryota</taxon>
        <taxon>Fungi</taxon>
        <taxon>Dikarya</taxon>
        <taxon>Basidiomycota</taxon>
        <taxon>Agaricomycotina</taxon>
        <taxon>Agaricomycetes</taxon>
        <taxon>Agaricomycetidae</taxon>
        <taxon>Agaricales</taxon>
        <taxon>Pleurotineae</taxon>
        <taxon>Pleurotaceae</taxon>
        <taxon>Hohenbuehelia</taxon>
    </lineage>
</organism>
<dbReference type="EMBL" id="JASNQZ010000015">
    <property type="protein sequence ID" value="KAL0947330.1"/>
    <property type="molecule type" value="Genomic_DNA"/>
</dbReference>
<protein>
    <submittedName>
        <fullName evidence="2">Uncharacterized protein</fullName>
    </submittedName>
</protein>
<keyword evidence="1" id="KW-1133">Transmembrane helix</keyword>
<sequence length="144" mass="16253">MQNLYYYDALEDRPKSLLRRWFARPLTRWLAFGVTLILTLWLFGRGFTSREGVHPASVLPSVVPNVPVPITHSPGVPPSPVSTSANVWDQRASRVRDAYLHAFGSYKKYAAGYDELLPLSLGHQNKRVIPVALMQTEPSIDHKL</sequence>
<evidence type="ECO:0000313" key="2">
    <source>
        <dbReference type="EMBL" id="KAL0947330.1"/>
    </source>
</evidence>
<keyword evidence="3" id="KW-1185">Reference proteome</keyword>